<keyword evidence="2" id="KW-0175">Coiled coil</keyword>
<evidence type="ECO:0000256" key="2">
    <source>
        <dbReference type="SAM" id="Coils"/>
    </source>
</evidence>
<dbReference type="GO" id="GO:0004803">
    <property type="term" value="F:transposase activity"/>
    <property type="evidence" value="ECO:0007669"/>
    <property type="project" value="InterPro"/>
</dbReference>
<dbReference type="NCBIfam" id="NF033516">
    <property type="entry name" value="transpos_IS3"/>
    <property type="match status" value="1"/>
</dbReference>
<dbReference type="GO" id="GO:0006313">
    <property type="term" value="P:DNA transposition"/>
    <property type="evidence" value="ECO:0007669"/>
    <property type="project" value="InterPro"/>
</dbReference>
<comment type="similarity">
    <text evidence="1">Belongs to the transposase 8 family.</text>
</comment>
<accession>A0A7T0DUU0</accession>
<evidence type="ECO:0000313" key="12">
    <source>
        <dbReference type="EMBL" id="QPK02485.1"/>
    </source>
</evidence>
<protein>
    <submittedName>
        <fullName evidence="7">IS3 family transposase</fullName>
    </submittedName>
</protein>
<dbReference type="AlphaFoldDB" id="A0A7T0DUU0"/>
<organism evidence="7">
    <name type="scientific">Enterobacter mori</name>
    <dbReference type="NCBI Taxonomy" id="539813"/>
    <lineage>
        <taxon>Bacteria</taxon>
        <taxon>Pseudomonadati</taxon>
        <taxon>Pseudomonadota</taxon>
        <taxon>Gammaproteobacteria</taxon>
        <taxon>Enterobacterales</taxon>
        <taxon>Enterobacteriaceae</taxon>
        <taxon>Enterobacter</taxon>
    </lineage>
</organism>
<dbReference type="SUPFAM" id="SSF53098">
    <property type="entry name" value="Ribonuclease H-like"/>
    <property type="match status" value="1"/>
</dbReference>
<reference evidence="7" key="1">
    <citation type="submission" date="2020-09" db="EMBL/GenBank/DDBJ databases">
        <title>First Report of a novel Colistin-Resistant species of Enterobacter cloacae complex Producing MCR-5 isolated from hospital sewage water.</title>
        <authorList>
            <person name="Zhou K."/>
        </authorList>
    </citation>
    <scope>NUCLEOTIDE SEQUENCE [LARGE SCALE GENOMIC DNA]</scope>
    <source>
        <strain evidence="7">HSW1412</strain>
    </source>
</reference>
<dbReference type="EMBL" id="CP061801">
    <property type="protein sequence ID" value="QPK00831.1"/>
    <property type="molecule type" value="Genomic_DNA"/>
</dbReference>
<dbReference type="EMBL" id="CP061801">
    <property type="protein sequence ID" value="QPK02485.1"/>
    <property type="molecule type" value="Genomic_DNA"/>
</dbReference>
<dbReference type="EMBL" id="CP061801">
    <property type="protein sequence ID" value="QPK01072.1"/>
    <property type="molecule type" value="Genomic_DNA"/>
</dbReference>
<dbReference type="InterPro" id="IPR048020">
    <property type="entry name" value="Transpos_IS3"/>
</dbReference>
<evidence type="ECO:0000313" key="13">
    <source>
        <dbReference type="EMBL" id="QPK02616.1"/>
    </source>
</evidence>
<evidence type="ECO:0000313" key="9">
    <source>
        <dbReference type="EMBL" id="QPK00831.1"/>
    </source>
</evidence>
<dbReference type="EMBL" id="CP061801">
    <property type="protein sequence ID" value="QPJ98572.1"/>
    <property type="molecule type" value="Genomic_DNA"/>
</dbReference>
<evidence type="ECO:0000313" key="7">
    <source>
        <dbReference type="EMBL" id="QPJ99828.1"/>
    </source>
</evidence>
<evidence type="ECO:0000256" key="3">
    <source>
        <dbReference type="SAM" id="MobiDB-lite"/>
    </source>
</evidence>
<dbReference type="Pfam" id="PF00665">
    <property type="entry name" value="rve"/>
    <property type="match status" value="1"/>
</dbReference>
<dbReference type="EMBL" id="CP061801">
    <property type="protein sequence ID" value="QPK00112.1"/>
    <property type="molecule type" value="Genomic_DNA"/>
</dbReference>
<name>A0A7T0DUU0_9ENTR</name>
<evidence type="ECO:0000313" key="6">
    <source>
        <dbReference type="EMBL" id="QPJ99105.1"/>
    </source>
</evidence>
<dbReference type="EMBL" id="CP061801">
    <property type="protein sequence ID" value="QPJ99105.1"/>
    <property type="molecule type" value="Genomic_DNA"/>
</dbReference>
<dbReference type="InterPro" id="IPR025948">
    <property type="entry name" value="HTH-like_dom"/>
</dbReference>
<dbReference type="InterPro" id="IPR009057">
    <property type="entry name" value="Homeodomain-like_sf"/>
</dbReference>
<evidence type="ECO:0000256" key="1">
    <source>
        <dbReference type="ARBA" id="ARBA00009964"/>
    </source>
</evidence>
<gene>
    <name evidence="9" type="ORF">IDM36_01300</name>
    <name evidence="10" type="ORF">IDM36_02615</name>
    <name evidence="11" type="ORF">IDM36_02710</name>
    <name evidence="12" type="ORF">IDM36_10420</name>
    <name evidence="13" type="ORF">IDM36_11145</name>
    <name evidence="5" type="ORF">IDM36_11470</name>
    <name evidence="6" type="ORF">IDM36_14370</name>
    <name evidence="7" type="ORF">IDM36_18390</name>
    <name evidence="8" type="ORF">IDM36_19935</name>
</gene>
<dbReference type="Pfam" id="PF13276">
    <property type="entry name" value="HTH_21"/>
    <property type="match status" value="1"/>
</dbReference>
<sequence length="393" mass="45092">MNSRRFTPEFKRECAELVLDHGYSFRQACEASDVGVTAMRRWVRQLEIERGGLVLSGQGIPSPAPPLTPEQQYIRQLEERVQRLERDKEIFKKGYSFADVGRQQALKLVAALSQEYSVKELCAVLGVCRSLVYYHRKRQKQPDTTRIALQRRVAELHRLGRGSAGARTLSLLLRREGENVGRYKAGRLMKEAGLVSRQPGKHRYRLCNRQSNLAENHLSRNFTVNAPDNVWCGDITFIRTQAGWLYLAVVLDLYARKVVGWAFSSVADSQLAQNALTMAWENRGRPKGLMFHSDQGSQYASMSYRDIAKLYGIRLSMSRKGNCWDNAVAERLFRSLKTEWLLREGYRNRSEAVKDVVQYLSGYYNRVRPHKNNGGLTPAEMERQRTSGRVQIK</sequence>
<dbReference type="GO" id="GO:0015074">
    <property type="term" value="P:DNA integration"/>
    <property type="evidence" value="ECO:0007669"/>
    <property type="project" value="InterPro"/>
</dbReference>
<dbReference type="Gene3D" id="3.30.420.10">
    <property type="entry name" value="Ribonuclease H-like superfamily/Ribonuclease H"/>
    <property type="match status" value="1"/>
</dbReference>
<feature type="coiled-coil region" evidence="2">
    <location>
        <begin position="67"/>
        <end position="94"/>
    </location>
</feature>
<evidence type="ECO:0000313" key="5">
    <source>
        <dbReference type="EMBL" id="QPJ98572.1"/>
    </source>
</evidence>
<dbReference type="Pfam" id="PF01527">
    <property type="entry name" value="HTH_Tnp_1"/>
    <property type="match status" value="1"/>
</dbReference>
<evidence type="ECO:0000259" key="4">
    <source>
        <dbReference type="PROSITE" id="PS50994"/>
    </source>
</evidence>
<dbReference type="PROSITE" id="PS50994">
    <property type="entry name" value="INTEGRASE"/>
    <property type="match status" value="1"/>
</dbReference>
<evidence type="ECO:0000313" key="11">
    <source>
        <dbReference type="EMBL" id="QPK01072.1"/>
    </source>
</evidence>
<dbReference type="PANTHER" id="PTHR46889">
    <property type="entry name" value="TRANSPOSASE INSF FOR INSERTION SEQUENCE IS3B-RELATED"/>
    <property type="match status" value="1"/>
</dbReference>
<dbReference type="GO" id="GO:0003677">
    <property type="term" value="F:DNA binding"/>
    <property type="evidence" value="ECO:0007669"/>
    <property type="project" value="InterPro"/>
</dbReference>
<dbReference type="InterPro" id="IPR002514">
    <property type="entry name" value="Transposase_8"/>
</dbReference>
<evidence type="ECO:0000313" key="8">
    <source>
        <dbReference type="EMBL" id="QPK00112.1"/>
    </source>
</evidence>
<dbReference type="EMBL" id="CP061801">
    <property type="protein sequence ID" value="QPJ99828.1"/>
    <property type="molecule type" value="Genomic_DNA"/>
</dbReference>
<dbReference type="EMBL" id="CP061801">
    <property type="protein sequence ID" value="QPK01056.1"/>
    <property type="molecule type" value="Genomic_DNA"/>
</dbReference>
<dbReference type="InterPro" id="IPR012337">
    <property type="entry name" value="RNaseH-like_sf"/>
</dbReference>
<evidence type="ECO:0000313" key="10">
    <source>
        <dbReference type="EMBL" id="QPK01056.1"/>
    </source>
</evidence>
<feature type="region of interest" description="Disordered" evidence="3">
    <location>
        <begin position="371"/>
        <end position="393"/>
    </location>
</feature>
<dbReference type="EMBL" id="CP061801">
    <property type="protein sequence ID" value="QPK02616.1"/>
    <property type="molecule type" value="Genomic_DNA"/>
</dbReference>
<dbReference type="InterPro" id="IPR050900">
    <property type="entry name" value="Transposase_IS3/IS150/IS904"/>
</dbReference>
<dbReference type="InterPro" id="IPR001584">
    <property type="entry name" value="Integrase_cat-core"/>
</dbReference>
<feature type="domain" description="Integrase catalytic" evidence="4">
    <location>
        <begin position="223"/>
        <end position="386"/>
    </location>
</feature>
<dbReference type="Pfam" id="PF13333">
    <property type="entry name" value="rve_2"/>
    <property type="match status" value="1"/>
</dbReference>
<dbReference type="SUPFAM" id="SSF46689">
    <property type="entry name" value="Homeodomain-like"/>
    <property type="match status" value="1"/>
</dbReference>
<dbReference type="InterPro" id="IPR036397">
    <property type="entry name" value="RNaseH_sf"/>
</dbReference>
<dbReference type="PANTHER" id="PTHR46889:SF4">
    <property type="entry name" value="TRANSPOSASE INSO FOR INSERTION SEQUENCE ELEMENT IS911B-RELATED"/>
    <property type="match status" value="1"/>
</dbReference>
<proteinExistence type="inferred from homology"/>